<protein>
    <submittedName>
        <fullName evidence="1">Uncharacterized protein</fullName>
    </submittedName>
</protein>
<organism evidence="1">
    <name type="scientific">Pararge aegeria</name>
    <name type="common">speckled wood butterfly</name>
    <dbReference type="NCBI Taxonomy" id="116150"/>
    <lineage>
        <taxon>Eukaryota</taxon>
        <taxon>Metazoa</taxon>
        <taxon>Ecdysozoa</taxon>
        <taxon>Arthropoda</taxon>
        <taxon>Hexapoda</taxon>
        <taxon>Insecta</taxon>
        <taxon>Pterygota</taxon>
        <taxon>Neoptera</taxon>
        <taxon>Endopterygota</taxon>
        <taxon>Lepidoptera</taxon>
        <taxon>Glossata</taxon>
        <taxon>Ditrysia</taxon>
        <taxon>Papilionoidea</taxon>
        <taxon>Nymphalidae</taxon>
        <taxon>Satyrinae</taxon>
        <taxon>Satyrini</taxon>
        <taxon>Parargina</taxon>
        <taxon>Pararge</taxon>
    </lineage>
</organism>
<reference evidence="1" key="2">
    <citation type="submission" date="2013-05" db="EMBL/GenBank/DDBJ databases">
        <authorList>
            <person name="Carter J.-M."/>
            <person name="Baker S.C."/>
            <person name="Pink R."/>
            <person name="Carter D.R.F."/>
            <person name="Collins A."/>
            <person name="Tomlin J."/>
            <person name="Gibbs M."/>
            <person name="Breuker C.J."/>
        </authorList>
    </citation>
    <scope>NUCLEOTIDE SEQUENCE</scope>
    <source>
        <tissue evidence="1">Ovary</tissue>
    </source>
</reference>
<sequence>MMQSKANLSGVIPLIGFSMNIKLNILQSAKSRIIIVLNLVSTPNRYIFYARIPPKTKHPQQMLIILKALRLKKLLTTP</sequence>
<evidence type="ECO:0000313" key="1">
    <source>
        <dbReference type="EMBL" id="JAA79895.1"/>
    </source>
</evidence>
<dbReference type="AlphaFoldDB" id="S4P138"/>
<proteinExistence type="predicted"/>
<dbReference type="EMBL" id="GAIX01012665">
    <property type="protein sequence ID" value="JAA79895.1"/>
    <property type="molecule type" value="Transcribed_RNA"/>
</dbReference>
<name>S4P138_9NEOP</name>
<accession>S4P138</accession>
<reference evidence="1" key="1">
    <citation type="journal article" date="2013" name="BMC Genomics">
        <title>Unscrambling butterfly oogenesis.</title>
        <authorList>
            <person name="Carter J.M."/>
            <person name="Baker S.C."/>
            <person name="Pink R."/>
            <person name="Carter D.R."/>
            <person name="Collins A."/>
            <person name="Tomlin J."/>
            <person name="Gibbs M."/>
            <person name="Breuker C.J."/>
        </authorList>
    </citation>
    <scope>NUCLEOTIDE SEQUENCE</scope>
    <source>
        <tissue evidence="1">Ovary</tissue>
    </source>
</reference>